<dbReference type="Proteomes" id="UP000037247">
    <property type="component" value="Unassembled WGS sequence"/>
</dbReference>
<gene>
    <name evidence="1" type="ORF">ABW18_12760</name>
</gene>
<dbReference type="EMBL" id="LDTZ01000017">
    <property type="protein sequence ID" value="KNA91147.1"/>
    <property type="molecule type" value="Genomic_DNA"/>
</dbReference>
<evidence type="ECO:0000313" key="2">
    <source>
        <dbReference type="Proteomes" id="UP000037247"/>
    </source>
</evidence>
<protein>
    <submittedName>
        <fullName evidence="1">Uncharacterized protein</fullName>
    </submittedName>
</protein>
<keyword evidence="2" id="KW-1185">Reference proteome</keyword>
<organism evidence="1 2">
    <name type="scientific">Gordonia jacobaea</name>
    <dbReference type="NCBI Taxonomy" id="122202"/>
    <lineage>
        <taxon>Bacteria</taxon>
        <taxon>Bacillati</taxon>
        <taxon>Actinomycetota</taxon>
        <taxon>Actinomycetes</taxon>
        <taxon>Mycobacteriales</taxon>
        <taxon>Gordoniaceae</taxon>
        <taxon>Gordonia</taxon>
    </lineage>
</organism>
<evidence type="ECO:0000313" key="1">
    <source>
        <dbReference type="EMBL" id="KNA91147.1"/>
    </source>
</evidence>
<reference evidence="1 2" key="1">
    <citation type="submission" date="2015-05" db="EMBL/GenBank/DDBJ databases">
        <title>Draft genome sequence of the bacterium Gordonia jacobaea a new member of the Gordonia genus.</title>
        <authorList>
            <person name="Jimenez-Galisteo G."/>
            <person name="Dominguez A."/>
            <person name="Munoz E."/>
            <person name="Vinas M."/>
        </authorList>
    </citation>
    <scope>NUCLEOTIDE SEQUENCE [LARGE SCALE GENOMIC DNA]</scope>
    <source>
        <strain evidence="2">mv1</strain>
    </source>
</reference>
<proteinExistence type="predicted"/>
<sequence>MTRAIRNSSHITLYRRPGGDLMTIAMERAARVSRHHVAVRTFGPINPDIAAALGDMGVRVDAEPSPEARIGLILVDGGSIKRSTSRFGLDTLARPTRALRNVVVSSLTDLVLDTDVDRVLVVCTPGIEPTEPVIFKHWFGQVCADSWYHLTMNGGLPAPSITSKLFSNRASCDYIANAVTSWCGHAEHRAEPRPWQ</sequence>
<accession>A0ABR5IBY4</accession>
<name>A0ABR5IBY4_9ACTN</name>
<comment type="caution">
    <text evidence="1">The sequence shown here is derived from an EMBL/GenBank/DDBJ whole genome shotgun (WGS) entry which is preliminary data.</text>
</comment>